<sequence length="171" mass="18632">EVDVAGDLGEAWQASLEAASDASVFDFGNGRPLWKLKIMRSSGGGVVSNALHFTFMHGLSDQRSANALLHELLSHLVARSRGEVPEAPTPLPFPRSNEDVLTQGEPDYGKLLEYALAQADHGGRPSVKLPSSLRSTDRRPRRRTGGFSQTSRRPPNGCWTSRRSRPRATTG</sequence>
<evidence type="ECO:0008006" key="4">
    <source>
        <dbReference type="Google" id="ProtNLM"/>
    </source>
</evidence>
<evidence type="ECO:0000313" key="3">
    <source>
        <dbReference type="Proteomes" id="UP001189429"/>
    </source>
</evidence>
<dbReference type="Proteomes" id="UP001189429">
    <property type="component" value="Unassembled WGS sequence"/>
</dbReference>
<keyword evidence="3" id="KW-1185">Reference proteome</keyword>
<accession>A0ABN9UI29</accession>
<feature type="non-terminal residue" evidence="2">
    <location>
        <position position="1"/>
    </location>
</feature>
<dbReference type="SUPFAM" id="SSF52777">
    <property type="entry name" value="CoA-dependent acyltransferases"/>
    <property type="match status" value="1"/>
</dbReference>
<dbReference type="InterPro" id="IPR023213">
    <property type="entry name" value="CAT-like_dom_sf"/>
</dbReference>
<gene>
    <name evidence="2" type="ORF">PCOR1329_LOCUS48736</name>
</gene>
<reference evidence="2" key="1">
    <citation type="submission" date="2023-10" db="EMBL/GenBank/DDBJ databases">
        <authorList>
            <person name="Chen Y."/>
            <person name="Shah S."/>
            <person name="Dougan E. K."/>
            <person name="Thang M."/>
            <person name="Chan C."/>
        </authorList>
    </citation>
    <scope>NUCLEOTIDE SEQUENCE [LARGE SCALE GENOMIC DNA]</scope>
</reference>
<feature type="compositionally biased region" description="Polar residues" evidence="1">
    <location>
        <begin position="146"/>
        <end position="161"/>
    </location>
</feature>
<comment type="caution">
    <text evidence="2">The sequence shown here is derived from an EMBL/GenBank/DDBJ whole genome shotgun (WGS) entry which is preliminary data.</text>
</comment>
<name>A0ABN9UI29_9DINO</name>
<dbReference type="EMBL" id="CAUYUJ010015891">
    <property type="protein sequence ID" value="CAK0859322.1"/>
    <property type="molecule type" value="Genomic_DNA"/>
</dbReference>
<evidence type="ECO:0000313" key="2">
    <source>
        <dbReference type="EMBL" id="CAK0859322.1"/>
    </source>
</evidence>
<dbReference type="Gene3D" id="3.30.559.10">
    <property type="entry name" value="Chloramphenicol acetyltransferase-like domain"/>
    <property type="match status" value="1"/>
</dbReference>
<feature type="compositionally biased region" description="Basic residues" evidence="1">
    <location>
        <begin position="162"/>
        <end position="171"/>
    </location>
</feature>
<proteinExistence type="predicted"/>
<evidence type="ECO:0000256" key="1">
    <source>
        <dbReference type="SAM" id="MobiDB-lite"/>
    </source>
</evidence>
<organism evidence="2 3">
    <name type="scientific">Prorocentrum cordatum</name>
    <dbReference type="NCBI Taxonomy" id="2364126"/>
    <lineage>
        <taxon>Eukaryota</taxon>
        <taxon>Sar</taxon>
        <taxon>Alveolata</taxon>
        <taxon>Dinophyceae</taxon>
        <taxon>Prorocentrales</taxon>
        <taxon>Prorocentraceae</taxon>
        <taxon>Prorocentrum</taxon>
    </lineage>
</organism>
<feature type="region of interest" description="Disordered" evidence="1">
    <location>
        <begin position="119"/>
        <end position="171"/>
    </location>
</feature>
<feature type="region of interest" description="Disordered" evidence="1">
    <location>
        <begin position="81"/>
        <end position="104"/>
    </location>
</feature>
<protein>
    <recommendedName>
        <fullName evidence="4">Condensation domain-containing protein</fullName>
    </recommendedName>
</protein>